<keyword evidence="5" id="KW-1185">Reference proteome</keyword>
<reference evidence="3 6" key="2">
    <citation type="submission" date="2018-11" db="EMBL/GenBank/DDBJ databases">
        <title>Genome sequencing and analysis.</title>
        <authorList>
            <person name="Huang Y.-T."/>
        </authorList>
    </citation>
    <scope>NUCLEOTIDE SEQUENCE [LARGE SCALE GENOMIC DNA]</scope>
    <source>
        <strain evidence="3 6">SHIN</strain>
    </source>
</reference>
<feature type="domain" description="Luciferase-like" evidence="2">
    <location>
        <begin position="17"/>
        <end position="261"/>
    </location>
</feature>
<dbReference type="InterPro" id="IPR011251">
    <property type="entry name" value="Luciferase-like_dom"/>
</dbReference>
<dbReference type="EMBL" id="PKQI01000001">
    <property type="protein sequence ID" value="NNV19585.1"/>
    <property type="molecule type" value="Genomic_DNA"/>
</dbReference>
<comment type="caution">
    <text evidence="4">The sequence shown here is derived from an EMBL/GenBank/DDBJ whole genome shotgun (WGS) entry which is preliminary data.</text>
</comment>
<dbReference type="InterPro" id="IPR050766">
    <property type="entry name" value="Bact_Lucif_Oxidored"/>
</dbReference>
<dbReference type="SUPFAM" id="SSF51679">
    <property type="entry name" value="Bacterial luciferase-like"/>
    <property type="match status" value="1"/>
</dbReference>
<evidence type="ECO:0000313" key="4">
    <source>
        <dbReference type="EMBL" id="OYR26618.1"/>
    </source>
</evidence>
<dbReference type="PANTHER" id="PTHR30137:SF20">
    <property type="entry name" value="N-ACETYL-S-ALKYLCYSTEINE MONOOXYGENASE"/>
    <property type="match status" value="1"/>
</dbReference>
<dbReference type="AlphaFoldDB" id="A0A256GHX5"/>
<accession>A0A256GHX5</accession>
<organism evidence="4 5">
    <name type="scientific">Brucella pseudogrignonensis</name>
    <dbReference type="NCBI Taxonomy" id="419475"/>
    <lineage>
        <taxon>Bacteria</taxon>
        <taxon>Pseudomonadati</taxon>
        <taxon>Pseudomonadota</taxon>
        <taxon>Alphaproteobacteria</taxon>
        <taxon>Hyphomicrobiales</taxon>
        <taxon>Brucellaceae</taxon>
        <taxon>Brucella/Ochrobactrum group</taxon>
        <taxon>Brucella</taxon>
    </lineage>
</organism>
<dbReference type="Proteomes" id="UP000526233">
    <property type="component" value="Unassembled WGS sequence"/>
</dbReference>
<dbReference type="EMBL" id="NNRM01000018">
    <property type="protein sequence ID" value="OYR26618.1"/>
    <property type="molecule type" value="Genomic_DNA"/>
</dbReference>
<comment type="similarity">
    <text evidence="1">To bacterial alkanal monooxygenase alpha and beta chains.</text>
</comment>
<dbReference type="Pfam" id="PF00296">
    <property type="entry name" value="Bac_luciferase"/>
    <property type="match status" value="1"/>
</dbReference>
<sequence>MPYALSFLDKSPIHDGEAAQAALTRTIKLAQKAEAAGFHRFWVAEHHNSPGLASSSPEVLIGFLLAHTHHIRIGSGGVMLQHYSAYKVAENFNLLASLAPGRVDLGVGKAPGGLPLSTRALQGAYDPDRKPSFKQQLAELDGFLDHGSEKSDDENGIAAYPVPPQKPERFLLGASVESAELAAQLDWNFVYAGHIQGDPAAIKEAVEAYRTITNRPAILAVSVIVAESDAEAEKLAGDIRRFRVAVEGLQPVNVGSHEQALEYVRQAGATQYSIEERTPRVIRGTALHVHSELQRLHRELGIAEFVVDCPVSEGSHRLKTIELLANNRPAIAA</sequence>
<gene>
    <name evidence="4" type="ORF">CEV34_2309</name>
    <name evidence="3" type="ORF">EHE22_03960</name>
</gene>
<dbReference type="GO" id="GO:0016705">
    <property type="term" value="F:oxidoreductase activity, acting on paired donors, with incorporation or reduction of molecular oxygen"/>
    <property type="evidence" value="ECO:0007669"/>
    <property type="project" value="InterPro"/>
</dbReference>
<evidence type="ECO:0000256" key="1">
    <source>
        <dbReference type="ARBA" id="ARBA00007789"/>
    </source>
</evidence>
<dbReference type="PANTHER" id="PTHR30137">
    <property type="entry name" value="LUCIFERASE-LIKE MONOOXYGENASE"/>
    <property type="match status" value="1"/>
</dbReference>
<reference evidence="4 5" key="1">
    <citation type="submission" date="2017-07" db="EMBL/GenBank/DDBJ databases">
        <title>Phylogenetic study on the rhizospheric bacterium Ochrobactrum sp. A44.</title>
        <authorList>
            <person name="Krzyzanowska D.M."/>
            <person name="Ossowicki A."/>
            <person name="Rajewska M."/>
            <person name="Maciag T."/>
            <person name="Kaczynski Z."/>
            <person name="Czerwicka M."/>
            <person name="Jafra S."/>
        </authorList>
    </citation>
    <scope>NUCLEOTIDE SEQUENCE [LARGE SCALE GENOMIC DNA]</scope>
    <source>
        <strain evidence="4 5">CCUG 30717</strain>
    </source>
</reference>
<dbReference type="Gene3D" id="3.20.20.30">
    <property type="entry name" value="Luciferase-like domain"/>
    <property type="match status" value="1"/>
</dbReference>
<keyword evidence="4" id="KW-0560">Oxidoreductase</keyword>
<name>A0A256GHX5_9HYPH</name>
<evidence type="ECO:0000259" key="2">
    <source>
        <dbReference type="Pfam" id="PF00296"/>
    </source>
</evidence>
<dbReference type="RefSeq" id="WP_007879005.1">
    <property type="nucleotide sequence ID" value="NZ_CAXURC020000002.1"/>
</dbReference>
<dbReference type="NCBIfam" id="TIGR03558">
    <property type="entry name" value="oxido_grp_1"/>
    <property type="match status" value="1"/>
</dbReference>
<dbReference type="InterPro" id="IPR019949">
    <property type="entry name" value="CmoO-like"/>
</dbReference>
<evidence type="ECO:0000313" key="3">
    <source>
        <dbReference type="EMBL" id="NNV19585.1"/>
    </source>
</evidence>
<proteinExistence type="predicted"/>
<dbReference type="InterPro" id="IPR036661">
    <property type="entry name" value="Luciferase-like_sf"/>
</dbReference>
<evidence type="ECO:0000313" key="5">
    <source>
        <dbReference type="Proteomes" id="UP000216188"/>
    </source>
</evidence>
<dbReference type="EC" id="1.-.-.-" evidence="4"/>
<dbReference type="GO" id="GO:0005829">
    <property type="term" value="C:cytosol"/>
    <property type="evidence" value="ECO:0007669"/>
    <property type="project" value="TreeGrafter"/>
</dbReference>
<protein>
    <submittedName>
        <fullName evidence="3">LLM class flavin-dependent oxidoreductase</fullName>
    </submittedName>
    <submittedName>
        <fullName evidence="4">Luciferase oxidoreductase, group 1 family protein</fullName>
        <ecNumber evidence="4">1.-.-.-</ecNumber>
    </submittedName>
</protein>
<dbReference type="STRING" id="419475.A8A54_13595"/>
<dbReference type="Proteomes" id="UP000216188">
    <property type="component" value="Unassembled WGS sequence"/>
</dbReference>
<evidence type="ECO:0000313" key="6">
    <source>
        <dbReference type="Proteomes" id="UP000526233"/>
    </source>
</evidence>